<evidence type="ECO:0000313" key="6">
    <source>
        <dbReference type="Proteomes" id="UP000177097"/>
    </source>
</evidence>
<reference evidence="5 6" key="1">
    <citation type="journal article" date="2016" name="Nat. Commun.">
        <title>Thousands of microbial genomes shed light on interconnected biogeochemical processes in an aquifer system.</title>
        <authorList>
            <person name="Anantharaman K."/>
            <person name="Brown C.T."/>
            <person name="Hug L.A."/>
            <person name="Sharon I."/>
            <person name="Castelle C.J."/>
            <person name="Probst A.J."/>
            <person name="Thomas B.C."/>
            <person name="Singh A."/>
            <person name="Wilkins M.J."/>
            <person name="Karaoz U."/>
            <person name="Brodie E.L."/>
            <person name="Williams K.H."/>
            <person name="Hubbard S.S."/>
            <person name="Banfield J.F."/>
        </authorList>
    </citation>
    <scope>NUCLEOTIDE SEQUENCE [LARGE SCALE GENOMIC DNA]</scope>
</reference>
<evidence type="ECO:0000256" key="1">
    <source>
        <dbReference type="ARBA" id="ARBA00022737"/>
    </source>
</evidence>
<gene>
    <name evidence="5" type="ORF">A3C17_04050</name>
</gene>
<dbReference type="GO" id="GO:0034605">
    <property type="term" value="P:cellular response to heat"/>
    <property type="evidence" value="ECO:0007669"/>
    <property type="project" value="TreeGrafter"/>
</dbReference>
<dbReference type="EMBL" id="MGDX01000029">
    <property type="protein sequence ID" value="OGL70512.1"/>
    <property type="molecule type" value="Genomic_DNA"/>
</dbReference>
<dbReference type="CDD" id="cd00009">
    <property type="entry name" value="AAA"/>
    <property type="match status" value="1"/>
</dbReference>
<proteinExistence type="predicted"/>
<evidence type="ECO:0000256" key="3">
    <source>
        <dbReference type="ARBA" id="ARBA00022840"/>
    </source>
</evidence>
<keyword evidence="3" id="KW-0067">ATP-binding</keyword>
<dbReference type="InterPro" id="IPR041546">
    <property type="entry name" value="ClpA/ClpB_AAA_lid"/>
</dbReference>
<evidence type="ECO:0000313" key="5">
    <source>
        <dbReference type="EMBL" id="OGL70512.1"/>
    </source>
</evidence>
<dbReference type="SMART" id="SM00382">
    <property type="entry name" value="AAA"/>
    <property type="match status" value="1"/>
</dbReference>
<dbReference type="GO" id="GO:0005524">
    <property type="term" value="F:ATP binding"/>
    <property type="evidence" value="ECO:0007669"/>
    <property type="project" value="UniProtKB-KW"/>
</dbReference>
<dbReference type="PANTHER" id="PTHR11638:SF18">
    <property type="entry name" value="HEAT SHOCK PROTEIN 104"/>
    <property type="match status" value="1"/>
</dbReference>
<dbReference type="AlphaFoldDB" id="A0A1F7TX22"/>
<dbReference type="InterPro" id="IPR027417">
    <property type="entry name" value="P-loop_NTPase"/>
</dbReference>
<dbReference type="GO" id="GO:0016887">
    <property type="term" value="F:ATP hydrolysis activity"/>
    <property type="evidence" value="ECO:0007669"/>
    <property type="project" value="InterPro"/>
</dbReference>
<dbReference type="SUPFAM" id="SSF52540">
    <property type="entry name" value="P-loop containing nucleoside triphosphate hydrolases"/>
    <property type="match status" value="1"/>
</dbReference>
<dbReference type="STRING" id="1802389.A3C17_04050"/>
<dbReference type="Proteomes" id="UP000177097">
    <property type="component" value="Unassembled WGS sequence"/>
</dbReference>
<keyword evidence="2" id="KW-0547">Nucleotide-binding</keyword>
<dbReference type="InterPro" id="IPR003959">
    <property type="entry name" value="ATPase_AAA_core"/>
</dbReference>
<evidence type="ECO:0000256" key="2">
    <source>
        <dbReference type="ARBA" id="ARBA00022741"/>
    </source>
</evidence>
<feature type="domain" description="AAA+ ATPase" evidence="4">
    <location>
        <begin position="79"/>
        <end position="220"/>
    </location>
</feature>
<dbReference type="Gene3D" id="3.40.50.300">
    <property type="entry name" value="P-loop containing nucleotide triphosphate hydrolases"/>
    <property type="match status" value="1"/>
</dbReference>
<comment type="caution">
    <text evidence="5">The sequence shown here is derived from an EMBL/GenBank/DDBJ whole genome shotgun (WGS) entry which is preliminary data.</text>
</comment>
<name>A0A1F7TX22_9BACT</name>
<keyword evidence="1" id="KW-0677">Repeat</keyword>
<dbReference type="InterPro" id="IPR050130">
    <property type="entry name" value="ClpA_ClpB"/>
</dbReference>
<organism evidence="5 6">
    <name type="scientific">Candidatus Uhrbacteria bacterium RIFCSPHIGHO2_02_FULL_53_13</name>
    <dbReference type="NCBI Taxonomy" id="1802389"/>
    <lineage>
        <taxon>Bacteria</taxon>
        <taxon>Candidatus Uhriibacteriota</taxon>
    </lineage>
</organism>
<protein>
    <recommendedName>
        <fullName evidence="4">AAA+ ATPase domain-containing protein</fullName>
    </recommendedName>
</protein>
<dbReference type="Pfam" id="PF17871">
    <property type="entry name" value="AAA_lid_9"/>
    <property type="match status" value="1"/>
</dbReference>
<dbReference type="Gene3D" id="1.10.8.60">
    <property type="match status" value="1"/>
</dbReference>
<sequence>MQTWLIQALVLLAVAIFLYAAWRYQKDKTERGPSFGGFTGHLSEVTRDLTAAARANKIDPVTGRENELDRIVHILMRRTKNNPLLLGEAGVGKTAVVEGLALRIARDSVPQALKNKSVLALDINALVSETKYRGDLEQRLQKITRELEERAKEVILFIDEIHLISQMGGAEGSLNVSDVLKPSLARGDVQMIGATTWREFDKYIKPDEAFARRLQPVLIDEPTPARALEILRSLRSVYENFHGVKITDDALKAAVQEADEKIDYRYLPDSAIDLIDEASAKVAIEGEYKHHVALGAVHAAAKIGKEKVTRKDIRAVIDQWVLHGSEDKARDARHK</sequence>
<dbReference type="PANTHER" id="PTHR11638">
    <property type="entry name" value="ATP-DEPENDENT CLP PROTEASE"/>
    <property type="match status" value="1"/>
</dbReference>
<dbReference type="GO" id="GO:0005737">
    <property type="term" value="C:cytoplasm"/>
    <property type="evidence" value="ECO:0007669"/>
    <property type="project" value="TreeGrafter"/>
</dbReference>
<dbReference type="InterPro" id="IPR003593">
    <property type="entry name" value="AAA+_ATPase"/>
</dbReference>
<dbReference type="Pfam" id="PF00004">
    <property type="entry name" value="AAA"/>
    <property type="match status" value="1"/>
</dbReference>
<evidence type="ECO:0000259" key="4">
    <source>
        <dbReference type="SMART" id="SM00382"/>
    </source>
</evidence>
<accession>A0A1F7TX22</accession>